<dbReference type="GeneID" id="42007341"/>
<evidence type="ECO:0000259" key="4">
    <source>
        <dbReference type="Pfam" id="PF07859"/>
    </source>
</evidence>
<organism evidence="5 6">
    <name type="scientific">Synchytrium microbalum</name>
    <dbReference type="NCBI Taxonomy" id="1806994"/>
    <lineage>
        <taxon>Eukaryota</taxon>
        <taxon>Fungi</taxon>
        <taxon>Fungi incertae sedis</taxon>
        <taxon>Chytridiomycota</taxon>
        <taxon>Chytridiomycota incertae sedis</taxon>
        <taxon>Chytridiomycetes</taxon>
        <taxon>Synchytriales</taxon>
        <taxon>Synchytriaceae</taxon>
        <taxon>Synchytrium</taxon>
    </lineage>
</organism>
<feature type="compositionally biased region" description="Acidic residues" evidence="3">
    <location>
        <begin position="691"/>
        <end position="700"/>
    </location>
</feature>
<dbReference type="AlphaFoldDB" id="A0A507BY77"/>
<protein>
    <recommendedName>
        <fullName evidence="4">Alpha/beta hydrolase fold-3 domain-containing protein</fullName>
    </recommendedName>
</protein>
<dbReference type="GO" id="GO:0016787">
    <property type="term" value="F:hydrolase activity"/>
    <property type="evidence" value="ECO:0007669"/>
    <property type="project" value="UniProtKB-KW"/>
</dbReference>
<name>A0A507BY77_9FUNG</name>
<comment type="similarity">
    <text evidence="1">Belongs to the 'GDXG' lipolytic enzyme family.</text>
</comment>
<dbReference type="EMBL" id="QEAO01000077">
    <property type="protein sequence ID" value="TPX30295.1"/>
    <property type="molecule type" value="Genomic_DNA"/>
</dbReference>
<dbReference type="PANTHER" id="PTHR48081">
    <property type="entry name" value="AB HYDROLASE SUPERFAMILY PROTEIN C4A8.06C"/>
    <property type="match status" value="1"/>
</dbReference>
<dbReference type="SUPFAM" id="SSF53474">
    <property type="entry name" value="alpha/beta-Hydrolases"/>
    <property type="match status" value="1"/>
</dbReference>
<dbReference type="InterPro" id="IPR002168">
    <property type="entry name" value="Lipase_GDXG_HIS_AS"/>
</dbReference>
<dbReference type="RefSeq" id="XP_031021983.1">
    <property type="nucleotide sequence ID" value="XM_031172044.1"/>
</dbReference>
<feature type="compositionally biased region" description="Basic and acidic residues" evidence="3">
    <location>
        <begin position="675"/>
        <end position="690"/>
    </location>
</feature>
<comment type="caution">
    <text evidence="5">The sequence shown here is derived from an EMBL/GenBank/DDBJ whole genome shotgun (WGS) entry which is preliminary data.</text>
</comment>
<keyword evidence="2" id="KW-0378">Hydrolase</keyword>
<dbReference type="PROSITE" id="PS01173">
    <property type="entry name" value="LIPASE_GDXG_HIS"/>
    <property type="match status" value="1"/>
</dbReference>
<dbReference type="Pfam" id="PF07859">
    <property type="entry name" value="Abhydrolase_3"/>
    <property type="match status" value="2"/>
</dbReference>
<dbReference type="Proteomes" id="UP000319731">
    <property type="component" value="Unassembled WGS sequence"/>
</dbReference>
<feature type="domain" description="Alpha/beta hydrolase fold-3" evidence="4">
    <location>
        <begin position="220"/>
        <end position="386"/>
    </location>
</feature>
<proteinExistence type="inferred from homology"/>
<dbReference type="Gene3D" id="3.40.50.1820">
    <property type="entry name" value="alpha/beta hydrolase"/>
    <property type="match status" value="1"/>
</dbReference>
<evidence type="ECO:0000313" key="5">
    <source>
        <dbReference type="EMBL" id="TPX30295.1"/>
    </source>
</evidence>
<dbReference type="InterPro" id="IPR050300">
    <property type="entry name" value="GDXG_lipolytic_enzyme"/>
</dbReference>
<evidence type="ECO:0000256" key="3">
    <source>
        <dbReference type="SAM" id="MobiDB-lite"/>
    </source>
</evidence>
<dbReference type="InterPro" id="IPR013094">
    <property type="entry name" value="AB_hydrolase_3"/>
</dbReference>
<reference evidence="5 6" key="1">
    <citation type="journal article" date="2019" name="Sci. Rep.">
        <title>Comparative genomics of chytrid fungi reveal insights into the obligate biotrophic and pathogenic lifestyle of Synchytrium endobioticum.</title>
        <authorList>
            <person name="van de Vossenberg B.T.L.H."/>
            <person name="Warris S."/>
            <person name="Nguyen H.D.T."/>
            <person name="van Gent-Pelzer M.P.E."/>
            <person name="Joly D.L."/>
            <person name="van de Geest H.C."/>
            <person name="Bonants P.J.M."/>
            <person name="Smith D.S."/>
            <person name="Levesque C.A."/>
            <person name="van der Lee T.A.J."/>
        </authorList>
    </citation>
    <scope>NUCLEOTIDE SEQUENCE [LARGE SCALE GENOMIC DNA]</scope>
    <source>
        <strain evidence="5 6">JEL517</strain>
    </source>
</reference>
<evidence type="ECO:0000313" key="6">
    <source>
        <dbReference type="Proteomes" id="UP000319731"/>
    </source>
</evidence>
<keyword evidence="6" id="KW-1185">Reference proteome</keyword>
<accession>A0A507BY77</accession>
<evidence type="ECO:0000256" key="2">
    <source>
        <dbReference type="ARBA" id="ARBA00022801"/>
    </source>
</evidence>
<dbReference type="OrthoDB" id="408631at2759"/>
<sequence>MTLDYDMEDAVDDDDKKLVTTTTLDVLRTAVFLPLLPIRVAGLALSEAHYMAAFAAHNLQNLVETLVAYAHTGAARETWDFTFHILMKLMRGMLRFRGHALWKARAGTRFTITPMSRTVRILPFKFHVSRTQLLEPEREAAGLRPEGVYGYTIPEELDAKDRSKDSMTIDGEWVEYTGQHGADGRPTGKPMPDATGKEYERIMAQYRASCAASGRRQKVILYLHGGAYMFLSAKSHRFLTNRIAQETGARLFVVNYRLAPEHPMPAALHDAFAAYRFLINPHDPIFNNPSSFFTANFPIHKPINPRDIIVMGDSAGGGLSTALTVYLKDYLRNADGAPMYPLPGGLALISPWVDLTCSSESFKANESTDYLPSKDGSVFEMMYTDGPNPVFAYVIGSKRVHRTFVPGHTAFMATPTEEQRPASPERSSGKRTPSPTSFNPAAWLGRKDSAVSEIGRPVAPTDRPTTWVDDEEEMWKVCQHPLISPVYADPSGFPPTLIQAGDAEMLRDETLMLAHKIASCNPKVAEAGFVRHELYRDMPHVFQAFLWLPSARCAIRNIANFIRSLDSPSYSGSHDGVMDMMCPDAHLAENRDVQEAFAIRKVSETNDHIVIDLDDLESLPPSPPLNNAVIEDTNNDRVEAAIKDVVSQMMGEYATSDASELKRKSSYANLKAAERQAEREKWAEKKRENGGEEESDEEVGDAGRAFFRVHSSLGLKSLALPLTPL</sequence>
<dbReference type="STRING" id="1806994.A0A507BY77"/>
<feature type="compositionally biased region" description="Polar residues" evidence="3">
    <location>
        <begin position="430"/>
        <end position="439"/>
    </location>
</feature>
<gene>
    <name evidence="5" type="ORF">SmJEL517_g06118</name>
</gene>
<feature type="region of interest" description="Disordered" evidence="3">
    <location>
        <begin position="412"/>
        <end position="442"/>
    </location>
</feature>
<dbReference type="PANTHER" id="PTHR48081:SF8">
    <property type="entry name" value="ALPHA_BETA HYDROLASE FOLD-3 DOMAIN-CONTAINING PROTEIN-RELATED"/>
    <property type="match status" value="1"/>
</dbReference>
<feature type="domain" description="Alpha/beta hydrolase fold-3" evidence="4">
    <location>
        <begin position="479"/>
        <end position="543"/>
    </location>
</feature>
<dbReference type="InterPro" id="IPR029058">
    <property type="entry name" value="AB_hydrolase_fold"/>
</dbReference>
<evidence type="ECO:0000256" key="1">
    <source>
        <dbReference type="ARBA" id="ARBA00010515"/>
    </source>
</evidence>
<feature type="region of interest" description="Disordered" evidence="3">
    <location>
        <begin position="675"/>
        <end position="700"/>
    </location>
</feature>